<feature type="chain" id="PRO_5020975417" evidence="1">
    <location>
        <begin position="20"/>
        <end position="289"/>
    </location>
</feature>
<dbReference type="PANTHER" id="PTHR33657:SF6">
    <property type="entry name" value="SECRETED PROTEIN"/>
    <property type="match status" value="1"/>
</dbReference>
<feature type="signal peptide" evidence="1">
    <location>
        <begin position="1"/>
        <end position="19"/>
    </location>
</feature>
<reference evidence="2 3" key="1">
    <citation type="journal article" date="2019" name="PLoS ONE">
        <title>Comparative genome analysis indicates high evolutionary potential of pathogenicity genes in Colletotrichum tanaceti.</title>
        <authorList>
            <person name="Lelwala R.V."/>
            <person name="Korhonen P.K."/>
            <person name="Young N.D."/>
            <person name="Scott J.B."/>
            <person name="Ades P.A."/>
            <person name="Gasser R.B."/>
            <person name="Taylor P.W.J."/>
        </authorList>
    </citation>
    <scope>NUCLEOTIDE SEQUENCE [LARGE SCALE GENOMIC DNA]</scope>
    <source>
        <strain evidence="2">BRIP57314</strain>
    </source>
</reference>
<dbReference type="Pfam" id="PF05630">
    <property type="entry name" value="NPP1"/>
    <property type="match status" value="1"/>
</dbReference>
<comment type="caution">
    <text evidence="2">The sequence shown here is derived from an EMBL/GenBank/DDBJ whole genome shotgun (WGS) entry which is preliminary data.</text>
</comment>
<keyword evidence="3" id="KW-1185">Reference proteome</keyword>
<keyword evidence="1" id="KW-0732">Signal</keyword>
<name>A0A4U6XMU8_9PEZI</name>
<dbReference type="InterPro" id="IPR008701">
    <property type="entry name" value="NPP1"/>
</dbReference>
<organism evidence="2 3">
    <name type="scientific">Colletotrichum tanaceti</name>
    <dbReference type="NCBI Taxonomy" id="1306861"/>
    <lineage>
        <taxon>Eukaryota</taxon>
        <taxon>Fungi</taxon>
        <taxon>Dikarya</taxon>
        <taxon>Ascomycota</taxon>
        <taxon>Pezizomycotina</taxon>
        <taxon>Sordariomycetes</taxon>
        <taxon>Hypocreomycetidae</taxon>
        <taxon>Glomerellales</taxon>
        <taxon>Glomerellaceae</taxon>
        <taxon>Colletotrichum</taxon>
        <taxon>Colletotrichum destructivum species complex</taxon>
    </lineage>
</organism>
<dbReference type="AlphaFoldDB" id="A0A4U6XMU8"/>
<dbReference type="Proteomes" id="UP000310108">
    <property type="component" value="Unassembled WGS sequence"/>
</dbReference>
<accession>A0A4U6XMU8</accession>
<dbReference type="EMBL" id="PJEX01000052">
    <property type="protein sequence ID" value="TKW57029.1"/>
    <property type="molecule type" value="Genomic_DNA"/>
</dbReference>
<proteinExistence type="predicted"/>
<dbReference type="OrthoDB" id="89086at2759"/>
<protein>
    <submittedName>
        <fullName evidence="2">Uncharacterized protein</fullName>
    </submittedName>
</protein>
<dbReference type="PANTHER" id="PTHR33657">
    <property type="entry name" value="DOMAIN PROTEIN, PUTATIVE (AFU_ORTHOLOGUE AFUA_5G00600)-RELATED"/>
    <property type="match status" value="1"/>
</dbReference>
<evidence type="ECO:0000256" key="1">
    <source>
        <dbReference type="SAM" id="SignalP"/>
    </source>
</evidence>
<dbReference type="PIRSF" id="PIRSF029958">
    <property type="entry name" value="Necrosis-inducing_protein"/>
    <property type="match status" value="1"/>
</dbReference>
<dbReference type="STRING" id="1306861.A0A4U6XMU8"/>
<sequence length="289" mass="31475">MIPGTVMSFWAALLAVSTASPIDKDARNTLQRRKSPVKMNVCAPEADKKWQPAMDFDMDSCYNTPAVGRDGDLNPGLSVCGTFATAGGCRDGPDLGNSNVYSRARCNGGWCAYMYGYYFEKDQMSLCLGHTHDWEHVVVFVEGEGGGEGGGGVPRYVAVSAHGRYAVRPWRDVLVEDGTHAKVVYHKDGPGTHAFRFAKAEDDERQENHLAKWFYGDLIGWNGFPSAAVRDKMTGKYWGKAKMDFTDERFGDSLKSAIQAAQGSSTPHVIDMDADVDDGSPGVPANCPN</sequence>
<gene>
    <name evidence="2" type="ORF">CTA1_5259</name>
</gene>
<evidence type="ECO:0000313" key="3">
    <source>
        <dbReference type="Proteomes" id="UP000310108"/>
    </source>
</evidence>
<evidence type="ECO:0000313" key="2">
    <source>
        <dbReference type="EMBL" id="TKW57029.1"/>
    </source>
</evidence>